<feature type="region of interest" description="Disordered" evidence="1">
    <location>
        <begin position="36"/>
        <end position="108"/>
    </location>
</feature>
<reference evidence="3" key="1">
    <citation type="journal article" date="2016" name="Nat. Genet.">
        <title>A high-quality carrot genome assembly provides new insights into carotenoid accumulation and asterid genome evolution.</title>
        <authorList>
            <person name="Iorizzo M."/>
            <person name="Ellison S."/>
            <person name="Senalik D."/>
            <person name="Zeng P."/>
            <person name="Satapoomin P."/>
            <person name="Huang J."/>
            <person name="Bowman M."/>
            <person name="Iovene M."/>
            <person name="Sanseverino W."/>
            <person name="Cavagnaro P."/>
            <person name="Yildiz M."/>
            <person name="Macko-Podgorni A."/>
            <person name="Moranska E."/>
            <person name="Grzebelus E."/>
            <person name="Grzebelus D."/>
            <person name="Ashrafi H."/>
            <person name="Zheng Z."/>
            <person name="Cheng S."/>
            <person name="Spooner D."/>
            <person name="Van Deynze A."/>
            <person name="Simon P."/>
        </authorList>
    </citation>
    <scope>NUCLEOTIDE SEQUENCE [LARGE SCALE GENOMIC DNA]</scope>
    <source>
        <tissue evidence="3">Leaf</tissue>
    </source>
</reference>
<feature type="compositionally biased region" description="Pro residues" evidence="1">
    <location>
        <begin position="99"/>
        <end position="108"/>
    </location>
</feature>
<gene>
    <name evidence="3" type="ORF">DCAR_014936</name>
</gene>
<keyword evidence="2" id="KW-0732">Signal</keyword>
<dbReference type="EMBL" id="LNRQ01000004">
    <property type="protein sequence ID" value="KZM97702.1"/>
    <property type="molecule type" value="Genomic_DNA"/>
</dbReference>
<evidence type="ECO:0000256" key="2">
    <source>
        <dbReference type="SAM" id="SignalP"/>
    </source>
</evidence>
<organism evidence="3">
    <name type="scientific">Daucus carota subsp. sativus</name>
    <name type="common">Carrot</name>
    <dbReference type="NCBI Taxonomy" id="79200"/>
    <lineage>
        <taxon>Eukaryota</taxon>
        <taxon>Viridiplantae</taxon>
        <taxon>Streptophyta</taxon>
        <taxon>Embryophyta</taxon>
        <taxon>Tracheophyta</taxon>
        <taxon>Spermatophyta</taxon>
        <taxon>Magnoliopsida</taxon>
        <taxon>eudicotyledons</taxon>
        <taxon>Gunneridae</taxon>
        <taxon>Pentapetalae</taxon>
        <taxon>asterids</taxon>
        <taxon>campanulids</taxon>
        <taxon>Apiales</taxon>
        <taxon>Apiaceae</taxon>
        <taxon>Apioideae</taxon>
        <taxon>Scandiceae</taxon>
        <taxon>Daucinae</taxon>
        <taxon>Daucus</taxon>
        <taxon>Daucus sect. Daucus</taxon>
    </lineage>
</organism>
<proteinExistence type="predicted"/>
<feature type="chain" id="PRO_5007831025" evidence="2">
    <location>
        <begin position="23"/>
        <end position="108"/>
    </location>
</feature>
<protein>
    <submittedName>
        <fullName evidence="3">Uncharacterized protein</fullName>
    </submittedName>
</protein>
<evidence type="ECO:0000313" key="3">
    <source>
        <dbReference type="EMBL" id="KZM97702.1"/>
    </source>
</evidence>
<dbReference type="Gramene" id="KZM97702">
    <property type="protein sequence ID" value="KZM97702"/>
    <property type="gene ID" value="DCAR_014936"/>
</dbReference>
<evidence type="ECO:0000256" key="1">
    <source>
        <dbReference type="SAM" id="MobiDB-lite"/>
    </source>
</evidence>
<sequence>MRSLGFILVLTLVTIAHTNIEARNVELWNTNIAQQDPGQYDHMLPKGSVPPSRPGRGTNPPVDISNGAPGGQPSQHFHTHILPKGDHHPPPGPSHGSTPDPPGPPPTL</sequence>
<name>A0A162A8N3_DAUCS</name>
<dbReference type="AlphaFoldDB" id="A0A162A8N3"/>
<comment type="caution">
    <text evidence="3">The sequence shown here is derived from an EMBL/GenBank/DDBJ whole genome shotgun (WGS) entry which is preliminary data.</text>
</comment>
<feature type="signal peptide" evidence="2">
    <location>
        <begin position="1"/>
        <end position="22"/>
    </location>
</feature>
<accession>A0A162A8N3</accession>